<reference evidence="8" key="1">
    <citation type="submission" date="2020-12" db="EMBL/GenBank/DDBJ databases">
        <title>M. sibirica DSM 26468T genome.</title>
        <authorList>
            <person name="Thieme N."/>
            <person name="Rettenmaier R."/>
            <person name="Zverlov V."/>
            <person name="Liebl W."/>
        </authorList>
    </citation>
    <scope>NUCLEOTIDE SEQUENCE</scope>
    <source>
        <strain evidence="8">DSM 26468</strain>
    </source>
</reference>
<feature type="binding site" evidence="6">
    <location>
        <position position="61"/>
    </location>
    <ligand>
        <name>Zn(2+)</name>
        <dbReference type="ChEBI" id="CHEBI:29105"/>
        <label>1</label>
    </ligand>
</feature>
<dbReference type="CDD" id="cd01317">
    <property type="entry name" value="DHOase_IIa"/>
    <property type="match status" value="1"/>
</dbReference>
<comment type="pathway">
    <text evidence="6">Pyrimidine metabolism; UMP biosynthesis via de novo pathway; (S)-dihydroorotate from bicarbonate: step 3/3.</text>
</comment>
<dbReference type="InterPro" id="IPR011059">
    <property type="entry name" value="Metal-dep_hydrolase_composite"/>
</dbReference>
<comment type="similarity">
    <text evidence="2 6">Belongs to the metallo-dependent hydrolases superfamily. DHOase family. Class I DHOase subfamily.</text>
</comment>
<name>A0A8J7GXW4_9FIRM</name>
<comment type="catalytic activity">
    <reaction evidence="6">
        <text>(S)-dihydroorotate + H2O = N-carbamoyl-L-aspartate + H(+)</text>
        <dbReference type="Rhea" id="RHEA:24296"/>
        <dbReference type="ChEBI" id="CHEBI:15377"/>
        <dbReference type="ChEBI" id="CHEBI:15378"/>
        <dbReference type="ChEBI" id="CHEBI:30864"/>
        <dbReference type="ChEBI" id="CHEBI:32814"/>
        <dbReference type="EC" id="3.5.2.3"/>
    </reaction>
</comment>
<dbReference type="InterPro" id="IPR032466">
    <property type="entry name" value="Metal_Hydrolase"/>
</dbReference>
<feature type="active site" evidence="6">
    <location>
        <position position="306"/>
    </location>
</feature>
<dbReference type="SUPFAM" id="SSF51338">
    <property type="entry name" value="Composite domain of metallo-dependent hydrolases"/>
    <property type="match status" value="1"/>
</dbReference>
<dbReference type="InterPro" id="IPR050138">
    <property type="entry name" value="DHOase/Allantoinase_Hydrolase"/>
</dbReference>
<comment type="caution">
    <text evidence="8">The sequence shown here is derived from an EMBL/GenBank/DDBJ whole genome shotgun (WGS) entry which is preliminary data.</text>
</comment>
<dbReference type="InterPro" id="IPR004722">
    <property type="entry name" value="DHOase"/>
</dbReference>
<feature type="binding site" evidence="6">
    <location>
        <begin position="63"/>
        <end position="65"/>
    </location>
    <ligand>
        <name>substrate</name>
    </ligand>
</feature>
<dbReference type="GO" id="GO:0004151">
    <property type="term" value="F:dihydroorotase activity"/>
    <property type="evidence" value="ECO:0007669"/>
    <property type="project" value="UniProtKB-UniRule"/>
</dbReference>
<evidence type="ECO:0000256" key="1">
    <source>
        <dbReference type="ARBA" id="ARBA00002368"/>
    </source>
</evidence>
<dbReference type="PANTHER" id="PTHR43668:SF2">
    <property type="entry name" value="ALLANTOINASE"/>
    <property type="match status" value="1"/>
</dbReference>
<keyword evidence="5 6" id="KW-0665">Pyrimidine biosynthesis</keyword>
<evidence type="ECO:0000256" key="3">
    <source>
        <dbReference type="ARBA" id="ARBA00022723"/>
    </source>
</evidence>
<comment type="cofactor">
    <cofactor evidence="6">
        <name>Zn(2+)</name>
        <dbReference type="ChEBI" id="CHEBI:29105"/>
    </cofactor>
    <text evidence="6">Binds 2 Zn(2+) ions per subunit.</text>
</comment>
<feature type="binding site" evidence="6">
    <location>
        <begin position="324"/>
        <end position="325"/>
    </location>
    <ligand>
        <name>substrate</name>
    </ligand>
</feature>
<dbReference type="RefSeq" id="WP_197660382.1">
    <property type="nucleotide sequence ID" value="NZ_JAEAGR010000003.1"/>
</dbReference>
<keyword evidence="9" id="KW-1185">Reference proteome</keyword>
<dbReference type="Gene3D" id="2.30.40.10">
    <property type="entry name" value="Urease, subunit C, domain 1"/>
    <property type="match status" value="1"/>
</dbReference>
<dbReference type="PROSITE" id="PS00483">
    <property type="entry name" value="DIHYDROOROTASE_2"/>
    <property type="match status" value="1"/>
</dbReference>
<dbReference type="PROSITE" id="PS00482">
    <property type="entry name" value="DIHYDROOROTASE_1"/>
    <property type="match status" value="1"/>
</dbReference>
<feature type="binding site" evidence="6">
    <location>
        <position position="153"/>
    </location>
    <ligand>
        <name>Zn(2+)</name>
        <dbReference type="ChEBI" id="CHEBI:29105"/>
        <label>1</label>
    </ligand>
</feature>
<feature type="domain" description="Dihydroorotase catalytic" evidence="7">
    <location>
        <begin position="50"/>
        <end position="239"/>
    </location>
</feature>
<dbReference type="SUPFAM" id="SSF51556">
    <property type="entry name" value="Metallo-dependent hydrolases"/>
    <property type="match status" value="1"/>
</dbReference>
<feature type="binding site" evidence="6">
    <location>
        <position position="63"/>
    </location>
    <ligand>
        <name>Zn(2+)</name>
        <dbReference type="ChEBI" id="CHEBI:29105"/>
        <label>1</label>
    </ligand>
</feature>
<evidence type="ECO:0000313" key="9">
    <source>
        <dbReference type="Proteomes" id="UP000623269"/>
    </source>
</evidence>
<dbReference type="AlphaFoldDB" id="A0A8J7GXW4"/>
<feature type="binding site" evidence="6">
    <location>
        <position position="279"/>
    </location>
    <ligand>
        <name>substrate</name>
    </ligand>
</feature>
<evidence type="ECO:0000259" key="7">
    <source>
        <dbReference type="Pfam" id="PF12890"/>
    </source>
</evidence>
<feature type="binding site" evidence="6">
    <location>
        <position position="310"/>
    </location>
    <ligand>
        <name>substrate</name>
    </ligand>
</feature>
<dbReference type="Pfam" id="PF12890">
    <property type="entry name" value="DHOase"/>
    <property type="match status" value="1"/>
</dbReference>
<dbReference type="GO" id="GO:0044205">
    <property type="term" value="P:'de novo' UMP biosynthetic process"/>
    <property type="evidence" value="ECO:0007669"/>
    <property type="project" value="UniProtKB-UniRule"/>
</dbReference>
<feature type="binding site" evidence="6">
    <location>
        <position position="306"/>
    </location>
    <ligand>
        <name>Zn(2+)</name>
        <dbReference type="ChEBI" id="CHEBI:29105"/>
        <label>1</label>
    </ligand>
</feature>
<dbReference type="Gene3D" id="3.20.20.140">
    <property type="entry name" value="Metal-dependent hydrolases"/>
    <property type="match status" value="1"/>
</dbReference>
<feature type="binding site" evidence="6">
    <location>
        <position position="153"/>
    </location>
    <ligand>
        <name>Zn(2+)</name>
        <dbReference type="ChEBI" id="CHEBI:29105"/>
        <label>2</label>
    </ligand>
</feature>
<accession>A0A8J7GXW4</accession>
<keyword evidence="4 6" id="KW-0378">Hydrolase</keyword>
<dbReference type="GO" id="GO:0006145">
    <property type="term" value="P:purine nucleobase catabolic process"/>
    <property type="evidence" value="ECO:0007669"/>
    <property type="project" value="TreeGrafter"/>
</dbReference>
<comment type="function">
    <text evidence="1 6">Catalyzes the reversible cyclization of carbamoyl aspartate to dihydroorotate.</text>
</comment>
<evidence type="ECO:0000313" key="8">
    <source>
        <dbReference type="EMBL" id="MBH1940164.1"/>
    </source>
</evidence>
<dbReference type="GO" id="GO:0008270">
    <property type="term" value="F:zinc ion binding"/>
    <property type="evidence" value="ECO:0007669"/>
    <property type="project" value="UniProtKB-UniRule"/>
</dbReference>
<dbReference type="InterPro" id="IPR002195">
    <property type="entry name" value="Dihydroorotase_CS"/>
</dbReference>
<evidence type="ECO:0000256" key="6">
    <source>
        <dbReference type="HAMAP-Rule" id="MF_00220"/>
    </source>
</evidence>
<sequence>MLTLIKNGYIIDPKAKREGIFDILIEGDRIKRIDSNIIPEKSATIIDASGKTIMPGFIDLHVHLREPGYEYKETIKTGSMAAAAGGFTTICPMPNTKPATDSSEVIRWILDRAKQEAVVNVLPIGAITLGQEGLELTNMQELFEAGAVAVSEDGKSVMDTALYAEGMKLAAGNKLPVFAHCEDKSLVKSGVMNAGKKASLLGLAGISNAVEDIIVARDILLAKETGVRLHLCHCSTRDSVKMISLAKEEGIKVTGEVCPHHFALTDEDIPSDDSDYKMNPPLRSADDVEALKEGLRDGIIDVIATDHAPHSEEEKSKSMAEAPFGIVGLETAFSLSVTHLVKTGYLTPVQLVEKLSVNPAKILGIDRGSISEGCVADLVIADFDIEYTIDKNSFYSKGKNTPFHESKVIGQILYTFVAGKVVYQKSRNS</sequence>
<evidence type="ECO:0000256" key="2">
    <source>
        <dbReference type="ARBA" id="ARBA00010286"/>
    </source>
</evidence>
<organism evidence="8 9">
    <name type="scientific">Mobilitalea sibirica</name>
    <dbReference type="NCBI Taxonomy" id="1462919"/>
    <lineage>
        <taxon>Bacteria</taxon>
        <taxon>Bacillati</taxon>
        <taxon>Bacillota</taxon>
        <taxon>Clostridia</taxon>
        <taxon>Lachnospirales</taxon>
        <taxon>Lachnospiraceae</taxon>
        <taxon>Mobilitalea</taxon>
    </lineage>
</organism>
<dbReference type="NCBIfam" id="TIGR00857">
    <property type="entry name" value="pyrC_multi"/>
    <property type="match status" value="1"/>
</dbReference>
<keyword evidence="3 6" id="KW-0479">Metal-binding</keyword>
<dbReference type="GO" id="GO:0004038">
    <property type="term" value="F:allantoinase activity"/>
    <property type="evidence" value="ECO:0007669"/>
    <property type="project" value="TreeGrafter"/>
</dbReference>
<evidence type="ECO:0000256" key="5">
    <source>
        <dbReference type="ARBA" id="ARBA00022975"/>
    </source>
</evidence>
<gene>
    <name evidence="6" type="primary">pyrC</name>
    <name evidence="8" type="ORF">I5677_04550</name>
</gene>
<dbReference type="PANTHER" id="PTHR43668">
    <property type="entry name" value="ALLANTOINASE"/>
    <property type="match status" value="1"/>
</dbReference>
<proteinExistence type="inferred from homology"/>
<feature type="binding site" evidence="6">
    <location>
        <position position="233"/>
    </location>
    <ligand>
        <name>Zn(2+)</name>
        <dbReference type="ChEBI" id="CHEBI:29105"/>
        <label>2</label>
    </ligand>
</feature>
<dbReference type="InterPro" id="IPR024403">
    <property type="entry name" value="DHOase_cat"/>
</dbReference>
<evidence type="ECO:0000256" key="4">
    <source>
        <dbReference type="ARBA" id="ARBA00022801"/>
    </source>
</evidence>
<feature type="binding site" evidence="6">
    <location>
        <position position="180"/>
    </location>
    <ligand>
        <name>Zn(2+)</name>
        <dbReference type="ChEBI" id="CHEBI:29105"/>
        <label>2</label>
    </ligand>
</feature>
<protein>
    <recommendedName>
        <fullName evidence="6">Dihydroorotase</fullName>
        <shortName evidence="6">DHOase</shortName>
        <ecNumber evidence="6">3.5.2.3</ecNumber>
    </recommendedName>
</protein>
<dbReference type="GO" id="GO:0005737">
    <property type="term" value="C:cytoplasm"/>
    <property type="evidence" value="ECO:0007669"/>
    <property type="project" value="TreeGrafter"/>
</dbReference>
<feature type="binding site" evidence="6">
    <location>
        <position position="95"/>
    </location>
    <ligand>
        <name>substrate</name>
    </ligand>
</feature>
<dbReference type="HAMAP" id="MF_00220_B">
    <property type="entry name" value="PyrC_classI_B"/>
    <property type="match status" value="1"/>
</dbReference>
<dbReference type="UniPathway" id="UPA00070">
    <property type="reaction ID" value="UER00117"/>
</dbReference>
<dbReference type="EC" id="3.5.2.3" evidence="6"/>
<dbReference type="Proteomes" id="UP000623269">
    <property type="component" value="Unassembled WGS sequence"/>
</dbReference>
<keyword evidence="6" id="KW-0862">Zinc</keyword>
<dbReference type="EMBL" id="JAEAGR010000003">
    <property type="protein sequence ID" value="MBH1940164.1"/>
    <property type="molecule type" value="Genomic_DNA"/>
</dbReference>